<protein>
    <submittedName>
        <fullName evidence="2">Uncharacterized protein</fullName>
    </submittedName>
</protein>
<organism evidence="2 3">
    <name type="scientific">Arctia plantaginis</name>
    <name type="common">Wood tiger moth</name>
    <name type="synonym">Phalaena plantaginis</name>
    <dbReference type="NCBI Taxonomy" id="874455"/>
    <lineage>
        <taxon>Eukaryota</taxon>
        <taxon>Metazoa</taxon>
        <taxon>Ecdysozoa</taxon>
        <taxon>Arthropoda</taxon>
        <taxon>Hexapoda</taxon>
        <taxon>Insecta</taxon>
        <taxon>Pterygota</taxon>
        <taxon>Neoptera</taxon>
        <taxon>Endopterygota</taxon>
        <taxon>Lepidoptera</taxon>
        <taxon>Glossata</taxon>
        <taxon>Ditrysia</taxon>
        <taxon>Noctuoidea</taxon>
        <taxon>Erebidae</taxon>
        <taxon>Arctiinae</taxon>
        <taxon>Arctia</taxon>
    </lineage>
</organism>
<feature type="region of interest" description="Disordered" evidence="1">
    <location>
        <begin position="96"/>
        <end position="138"/>
    </location>
</feature>
<feature type="compositionally biased region" description="Polar residues" evidence="1">
    <location>
        <begin position="116"/>
        <end position="130"/>
    </location>
</feature>
<proteinExistence type="predicted"/>
<dbReference type="Proteomes" id="UP000494106">
    <property type="component" value="Unassembled WGS sequence"/>
</dbReference>
<keyword evidence="3" id="KW-1185">Reference proteome</keyword>
<reference evidence="2 3" key="1">
    <citation type="submission" date="2020-04" db="EMBL/GenBank/DDBJ databases">
        <authorList>
            <person name="Wallbank WR R."/>
            <person name="Pardo Diaz C."/>
            <person name="Kozak K."/>
            <person name="Martin S."/>
            <person name="Jiggins C."/>
            <person name="Moest M."/>
            <person name="Warren A I."/>
            <person name="Byers J.R.P. K."/>
            <person name="Montejo-Kovacevich G."/>
            <person name="Yen C E."/>
        </authorList>
    </citation>
    <scope>NUCLEOTIDE SEQUENCE [LARGE SCALE GENOMIC DNA]</scope>
</reference>
<feature type="region of interest" description="Disordered" evidence="1">
    <location>
        <begin position="1"/>
        <end position="26"/>
    </location>
</feature>
<feature type="compositionally biased region" description="Low complexity" evidence="1">
    <location>
        <begin position="103"/>
        <end position="115"/>
    </location>
</feature>
<dbReference type="OrthoDB" id="6916003at2759"/>
<name>A0A8S1ACL6_ARCPL</name>
<evidence type="ECO:0000313" key="2">
    <source>
        <dbReference type="EMBL" id="CAB3244200.1"/>
    </source>
</evidence>
<evidence type="ECO:0000256" key="1">
    <source>
        <dbReference type="SAM" id="MobiDB-lite"/>
    </source>
</evidence>
<feature type="compositionally biased region" description="Basic and acidic residues" evidence="1">
    <location>
        <begin position="43"/>
        <end position="53"/>
    </location>
</feature>
<feature type="region of interest" description="Disordered" evidence="1">
    <location>
        <begin position="43"/>
        <end position="63"/>
    </location>
</feature>
<evidence type="ECO:0000313" key="3">
    <source>
        <dbReference type="Proteomes" id="UP000494106"/>
    </source>
</evidence>
<accession>A0A8S1ACL6</accession>
<dbReference type="AlphaFoldDB" id="A0A8S1ACL6"/>
<sequence length="216" mass="24071">MEKKDQVSKDIEKGLNSPELRRNKDIPFADDFIELNLVKADDPVRPKRAKDGIEDTEPLIPEKDISKIHAADLGNVHSSPNNDTIVVNTPEGTLYITLEPDSGKSSKPSSPISPDTQSTDLYSSPSTSKSFGAAESDELIKEERAAMEMRKTSLRRNSISMPTLQNLELEVMKQQYLNSDGLREGEGLLSILKSQQCYLFEILNIFEGFKSVISRV</sequence>
<gene>
    <name evidence="2" type="ORF">APLA_LOCUS9866</name>
</gene>
<dbReference type="EMBL" id="CADEBC010000520">
    <property type="protein sequence ID" value="CAB3244200.1"/>
    <property type="molecule type" value="Genomic_DNA"/>
</dbReference>
<comment type="caution">
    <text evidence="2">The sequence shown here is derived from an EMBL/GenBank/DDBJ whole genome shotgun (WGS) entry which is preliminary data.</text>
</comment>